<keyword evidence="2" id="KW-1185">Reference proteome</keyword>
<dbReference type="EMBL" id="CP132976">
    <property type="protein sequence ID" value="WMD17975.1"/>
    <property type="molecule type" value="Genomic_DNA"/>
</dbReference>
<proteinExistence type="predicted"/>
<sequence length="243" mass="26744">MTAFFFAYSRQRGAAAIEFSVAAAMLLLLGLLATEAARWQAVRQLAHLALMEAGRAGATAYGNPIRIREAFLQGLLPLHAGAQGINGARQRLNNSQEALADLTGLHPWRIEVLQPDERAFREHTRPGLSVAVAPGLRVIDNDYQDLQHARRPADPDGRRIFDANTLKLRLTYMHKPLLPPLRALLALLGRHDASYGGRAMASGLLPIQIELETEMHSHPADWARKTPQPAGIVYGECRKVRCG</sequence>
<gene>
    <name evidence="1" type="ORF">RAS12_15055</name>
</gene>
<dbReference type="Proteomes" id="UP001234798">
    <property type="component" value="Chromosome"/>
</dbReference>
<accession>A0ABY9LTQ7</accession>
<dbReference type="RefSeq" id="WP_306935273.1">
    <property type="nucleotide sequence ID" value="NZ_CP132976.1"/>
</dbReference>
<name>A0ABY9LTQ7_9BURK</name>
<organism evidence="1 2">
    <name type="scientific">Achromobacter seleniivolatilans</name>
    <dbReference type="NCBI Taxonomy" id="3047478"/>
    <lineage>
        <taxon>Bacteria</taxon>
        <taxon>Pseudomonadati</taxon>
        <taxon>Pseudomonadota</taxon>
        <taxon>Betaproteobacteria</taxon>
        <taxon>Burkholderiales</taxon>
        <taxon>Alcaligenaceae</taxon>
        <taxon>Achromobacter</taxon>
    </lineage>
</organism>
<reference evidence="1 2" key="1">
    <citation type="submission" date="2023-08" db="EMBL/GenBank/DDBJ databases">
        <title>Achromobacter seleniivolatilans sp. nov., isolated from seleniferous soil.</title>
        <authorList>
            <person name="Zhang S."/>
            <person name="Li K."/>
            <person name="Peng J."/>
            <person name="Zhao Q."/>
            <person name="Wang H."/>
            <person name="Guo Y."/>
        </authorList>
    </citation>
    <scope>NUCLEOTIDE SEQUENCE [LARGE SCALE GENOMIC DNA]</scope>
    <source>
        <strain evidence="1 2">R39</strain>
    </source>
</reference>
<protein>
    <submittedName>
        <fullName evidence="1">Pilus assembly protein</fullName>
    </submittedName>
</protein>
<evidence type="ECO:0000313" key="2">
    <source>
        <dbReference type="Proteomes" id="UP001234798"/>
    </source>
</evidence>
<evidence type="ECO:0000313" key="1">
    <source>
        <dbReference type="EMBL" id="WMD17975.1"/>
    </source>
</evidence>